<evidence type="ECO:0000313" key="3">
    <source>
        <dbReference type="Proteomes" id="UP001216907"/>
    </source>
</evidence>
<feature type="region of interest" description="Disordered" evidence="1">
    <location>
        <begin position="57"/>
        <end position="79"/>
    </location>
</feature>
<dbReference type="EMBL" id="JARRAG010000002">
    <property type="protein sequence ID" value="MDG3004988.1"/>
    <property type="molecule type" value="Genomic_DNA"/>
</dbReference>
<gene>
    <name evidence="2" type="ORF">PZE19_14465</name>
</gene>
<keyword evidence="3" id="KW-1185">Reference proteome</keyword>
<evidence type="ECO:0000256" key="1">
    <source>
        <dbReference type="SAM" id="MobiDB-lite"/>
    </source>
</evidence>
<sequence length="92" mass="9726">MPVRPSPLGVRLLPPASAALLVTPSAEAQRAAAPRRPRGGKRLITQYGAVLRVDGKPFDDGEGAARTSPAANARPLTGSKKLSQNRYEALIR</sequence>
<evidence type="ECO:0000313" key="2">
    <source>
        <dbReference type="EMBL" id="MDG3004988.1"/>
    </source>
</evidence>
<comment type="caution">
    <text evidence="2">The sequence shown here is derived from an EMBL/GenBank/DDBJ whole genome shotgun (WGS) entry which is preliminary data.</text>
</comment>
<dbReference type="RefSeq" id="WP_277861337.1">
    <property type="nucleotide sequence ID" value="NZ_JARRAG010000002.1"/>
</dbReference>
<accession>A0ABT6FBL2</accession>
<organism evidence="2 3">
    <name type="scientific">Paludisphaera mucosa</name>
    <dbReference type="NCBI Taxonomy" id="3030827"/>
    <lineage>
        <taxon>Bacteria</taxon>
        <taxon>Pseudomonadati</taxon>
        <taxon>Planctomycetota</taxon>
        <taxon>Planctomycetia</taxon>
        <taxon>Isosphaerales</taxon>
        <taxon>Isosphaeraceae</taxon>
        <taxon>Paludisphaera</taxon>
    </lineage>
</organism>
<name>A0ABT6FBL2_9BACT</name>
<proteinExistence type="predicted"/>
<dbReference type="Proteomes" id="UP001216907">
    <property type="component" value="Unassembled WGS sequence"/>
</dbReference>
<protein>
    <submittedName>
        <fullName evidence="2">Uncharacterized protein</fullName>
    </submittedName>
</protein>
<reference evidence="2 3" key="1">
    <citation type="submission" date="2023-03" db="EMBL/GenBank/DDBJ databases">
        <title>Paludisphaera mucosa sp. nov. a novel planctomycete from northern fen.</title>
        <authorList>
            <person name="Ivanova A."/>
        </authorList>
    </citation>
    <scope>NUCLEOTIDE SEQUENCE [LARGE SCALE GENOMIC DNA]</scope>
    <source>
        <strain evidence="2 3">Pla2</strain>
    </source>
</reference>